<dbReference type="Gene3D" id="3.40.190.10">
    <property type="entry name" value="Periplasmic binding protein-like II"/>
    <property type="match status" value="2"/>
</dbReference>
<comment type="similarity">
    <text evidence="1">Belongs to the LysR transcriptional regulatory family.</text>
</comment>
<comment type="caution">
    <text evidence="5">The sequence shown here is derived from an EMBL/GenBank/DDBJ whole genome shotgun (WGS) entry which is preliminary data.</text>
</comment>
<keyword evidence="4" id="KW-0804">Transcription</keyword>
<proteinExistence type="inferred from homology"/>
<dbReference type="GO" id="GO:0003677">
    <property type="term" value="F:DNA binding"/>
    <property type="evidence" value="ECO:0007669"/>
    <property type="project" value="UniProtKB-KW"/>
</dbReference>
<dbReference type="SUPFAM" id="SSF53850">
    <property type="entry name" value="Periplasmic binding protein-like II"/>
    <property type="match status" value="1"/>
</dbReference>
<dbReference type="OrthoDB" id="3181812at2"/>
<dbReference type="Pfam" id="PF00126">
    <property type="entry name" value="HTH_1"/>
    <property type="match status" value="1"/>
</dbReference>
<dbReference type="PANTHER" id="PTHR30346:SF0">
    <property type="entry name" value="HCA OPERON TRANSCRIPTIONAL ACTIVATOR HCAR"/>
    <property type="match status" value="1"/>
</dbReference>
<dbReference type="GO" id="GO:0003700">
    <property type="term" value="F:DNA-binding transcription factor activity"/>
    <property type="evidence" value="ECO:0007669"/>
    <property type="project" value="InterPro"/>
</dbReference>
<evidence type="ECO:0000313" key="6">
    <source>
        <dbReference type="Proteomes" id="UP000215896"/>
    </source>
</evidence>
<dbReference type="InterPro" id="IPR036390">
    <property type="entry name" value="WH_DNA-bd_sf"/>
</dbReference>
<sequence>MDIHLRDLRYAVAVADELNVTAAAHRLYIAQPTVSKQVRALERQVGFEIFVRRPGGVSLTPAGEVLIARARILLADWSDGLRAAQAAAAPGVLRIGLQTAVGRGVVAELTEVLDPGRWQISVRLVPWTDPTAGLVDGATDLGLLWEPVPDGVTALRVLREEPRSVIVGANHRLAGRAAVDFAEIADDPVIALPATAGVVRDYWLAADRRSVAARIAAEAENADETFEAVNAGLGIAIIAQGNGELYRRSEVAAIPIRDLEPARLVLCTATRVSGNAEAYLAAFPGRVT</sequence>
<dbReference type="PANTHER" id="PTHR30346">
    <property type="entry name" value="TRANSCRIPTIONAL DUAL REGULATOR HCAR-RELATED"/>
    <property type="match status" value="1"/>
</dbReference>
<dbReference type="AlphaFoldDB" id="A0A255GBF9"/>
<keyword evidence="3" id="KW-0238">DNA-binding</keyword>
<keyword evidence="2" id="KW-0805">Transcription regulation</keyword>
<dbReference type="Proteomes" id="UP000215896">
    <property type="component" value="Unassembled WGS sequence"/>
</dbReference>
<organism evidence="5 6">
    <name type="scientific">Enemella evansiae</name>
    <dbReference type="NCBI Taxonomy" id="2016499"/>
    <lineage>
        <taxon>Bacteria</taxon>
        <taxon>Bacillati</taxon>
        <taxon>Actinomycetota</taxon>
        <taxon>Actinomycetes</taxon>
        <taxon>Propionibacteriales</taxon>
        <taxon>Propionibacteriaceae</taxon>
        <taxon>Enemella</taxon>
    </lineage>
</organism>
<keyword evidence="6" id="KW-1185">Reference proteome</keyword>
<dbReference type="EMBL" id="NMVO01000014">
    <property type="protein sequence ID" value="OYO12802.1"/>
    <property type="molecule type" value="Genomic_DNA"/>
</dbReference>
<dbReference type="InterPro" id="IPR000847">
    <property type="entry name" value="LysR_HTH_N"/>
</dbReference>
<accession>A0A255GBF9</accession>
<evidence type="ECO:0000256" key="4">
    <source>
        <dbReference type="ARBA" id="ARBA00023163"/>
    </source>
</evidence>
<dbReference type="InterPro" id="IPR005119">
    <property type="entry name" value="LysR_subst-bd"/>
</dbReference>
<dbReference type="RefSeq" id="WP_094405887.1">
    <property type="nucleotide sequence ID" value="NZ_NMVO01000014.1"/>
</dbReference>
<evidence type="ECO:0000256" key="3">
    <source>
        <dbReference type="ARBA" id="ARBA00023125"/>
    </source>
</evidence>
<dbReference type="Gene3D" id="1.10.10.10">
    <property type="entry name" value="Winged helix-like DNA-binding domain superfamily/Winged helix DNA-binding domain"/>
    <property type="match status" value="1"/>
</dbReference>
<dbReference type="GO" id="GO:0032993">
    <property type="term" value="C:protein-DNA complex"/>
    <property type="evidence" value="ECO:0007669"/>
    <property type="project" value="TreeGrafter"/>
</dbReference>
<dbReference type="Pfam" id="PF03466">
    <property type="entry name" value="LysR_substrate"/>
    <property type="match status" value="1"/>
</dbReference>
<name>A0A255GBF9_9ACTN</name>
<dbReference type="PROSITE" id="PS50931">
    <property type="entry name" value="HTH_LYSR"/>
    <property type="match status" value="1"/>
</dbReference>
<reference evidence="5 6" key="1">
    <citation type="submission" date="2017-07" db="EMBL/GenBank/DDBJ databases">
        <title>Draft whole genome sequences of clinical Proprionibacteriaceae strains.</title>
        <authorList>
            <person name="Bernier A.-M."/>
            <person name="Bernard K."/>
            <person name="Domingo M.-C."/>
        </authorList>
    </citation>
    <scope>NUCLEOTIDE SEQUENCE [LARGE SCALE GENOMIC DNA]</scope>
    <source>
        <strain evidence="5 6">NML 030167</strain>
    </source>
</reference>
<protein>
    <submittedName>
        <fullName evidence="5">LysR family transcriptional regulator</fullName>
    </submittedName>
</protein>
<accession>A0A4R6LSW3</accession>
<evidence type="ECO:0000256" key="2">
    <source>
        <dbReference type="ARBA" id="ARBA00023015"/>
    </source>
</evidence>
<evidence type="ECO:0000313" key="5">
    <source>
        <dbReference type="EMBL" id="OYO12802.1"/>
    </source>
</evidence>
<dbReference type="InterPro" id="IPR036388">
    <property type="entry name" value="WH-like_DNA-bd_sf"/>
</dbReference>
<evidence type="ECO:0000256" key="1">
    <source>
        <dbReference type="ARBA" id="ARBA00009437"/>
    </source>
</evidence>
<dbReference type="SUPFAM" id="SSF46785">
    <property type="entry name" value="Winged helix' DNA-binding domain"/>
    <property type="match status" value="1"/>
</dbReference>
<gene>
    <name evidence="5" type="ORF">CGZ94_12945</name>
</gene>
<dbReference type="FunFam" id="1.10.10.10:FF:000001">
    <property type="entry name" value="LysR family transcriptional regulator"/>
    <property type="match status" value="1"/>
</dbReference>
<dbReference type="PRINTS" id="PR00039">
    <property type="entry name" value="HTHLYSR"/>
</dbReference>